<organism evidence="2 3">
    <name type="scientific">Absidia repens</name>
    <dbReference type="NCBI Taxonomy" id="90262"/>
    <lineage>
        <taxon>Eukaryota</taxon>
        <taxon>Fungi</taxon>
        <taxon>Fungi incertae sedis</taxon>
        <taxon>Mucoromycota</taxon>
        <taxon>Mucoromycotina</taxon>
        <taxon>Mucoromycetes</taxon>
        <taxon>Mucorales</taxon>
        <taxon>Cunninghamellaceae</taxon>
        <taxon>Absidia</taxon>
    </lineage>
</organism>
<evidence type="ECO:0000256" key="1">
    <source>
        <dbReference type="PROSITE-ProRule" id="PRU00023"/>
    </source>
</evidence>
<dbReference type="InterPro" id="IPR039323">
    <property type="entry name" value="ANKRD_45/46/60"/>
</dbReference>
<dbReference type="STRING" id="90262.A0A1X2ITB1"/>
<dbReference type="SUPFAM" id="SSF48403">
    <property type="entry name" value="Ankyrin repeat"/>
    <property type="match status" value="1"/>
</dbReference>
<feature type="non-terminal residue" evidence="2">
    <location>
        <position position="141"/>
    </location>
</feature>
<dbReference type="Gene3D" id="1.25.40.20">
    <property type="entry name" value="Ankyrin repeat-containing domain"/>
    <property type="match status" value="2"/>
</dbReference>
<comment type="caution">
    <text evidence="2">The sequence shown here is derived from an EMBL/GenBank/DDBJ whole genome shotgun (WGS) entry which is preliminary data.</text>
</comment>
<dbReference type="InterPro" id="IPR002110">
    <property type="entry name" value="Ankyrin_rpt"/>
</dbReference>
<dbReference type="PROSITE" id="PS50297">
    <property type="entry name" value="ANK_REP_REGION"/>
    <property type="match status" value="2"/>
</dbReference>
<keyword evidence="1" id="KW-0040">ANK repeat</keyword>
<feature type="repeat" description="ANK" evidence="1">
    <location>
        <begin position="63"/>
        <end position="95"/>
    </location>
</feature>
<evidence type="ECO:0000313" key="3">
    <source>
        <dbReference type="Proteomes" id="UP000193560"/>
    </source>
</evidence>
<dbReference type="PROSITE" id="PS50088">
    <property type="entry name" value="ANK_REPEAT"/>
    <property type="match status" value="2"/>
</dbReference>
<sequence length="141" mass="15414">LMFASLRGHLDCVKALIEYGHAGIHLVDKYARSPLHLACIEGHYQVAKYLLMQGLETNAHDSSSNTPAHYAAAFGHLDIVKLLVEFGGADPSSNNVWRATPCSVANLKGHIAIVQYLLSLPDGNVNVDFKDEDGYTMLHRA</sequence>
<reference evidence="2 3" key="1">
    <citation type="submission" date="2016-07" db="EMBL/GenBank/DDBJ databases">
        <title>Pervasive Adenine N6-methylation of Active Genes in Fungi.</title>
        <authorList>
            <consortium name="DOE Joint Genome Institute"/>
            <person name="Mondo S.J."/>
            <person name="Dannebaum R.O."/>
            <person name="Kuo R.C."/>
            <person name="Labutti K."/>
            <person name="Haridas S."/>
            <person name="Kuo A."/>
            <person name="Salamov A."/>
            <person name="Ahrendt S.R."/>
            <person name="Lipzen A."/>
            <person name="Sullivan W."/>
            <person name="Andreopoulos W.B."/>
            <person name="Clum A."/>
            <person name="Lindquist E."/>
            <person name="Daum C."/>
            <person name="Ramamoorthy G.K."/>
            <person name="Gryganskyi A."/>
            <person name="Culley D."/>
            <person name="Magnuson J.K."/>
            <person name="James T.Y."/>
            <person name="O'Malley M.A."/>
            <person name="Stajich J.E."/>
            <person name="Spatafora J.W."/>
            <person name="Visel A."/>
            <person name="Grigoriev I.V."/>
        </authorList>
    </citation>
    <scope>NUCLEOTIDE SEQUENCE [LARGE SCALE GENOMIC DNA]</scope>
    <source>
        <strain evidence="2 3">NRRL 1336</strain>
    </source>
</reference>
<dbReference type="OrthoDB" id="539213at2759"/>
<feature type="repeat" description="ANK" evidence="1">
    <location>
        <begin position="30"/>
        <end position="62"/>
    </location>
</feature>
<dbReference type="PANTHER" id="PTHR22677:SF4">
    <property type="entry name" value="USHER SYNDROME TYPE-1G PROTEIN-LIKE PROTEIN"/>
    <property type="match status" value="1"/>
</dbReference>
<dbReference type="SMART" id="SM00248">
    <property type="entry name" value="ANK"/>
    <property type="match status" value="4"/>
</dbReference>
<dbReference type="AlphaFoldDB" id="A0A1X2ITB1"/>
<evidence type="ECO:0000313" key="2">
    <source>
        <dbReference type="EMBL" id="ORZ21992.1"/>
    </source>
</evidence>
<protein>
    <submittedName>
        <fullName evidence="2">Ankyrin repeat protein</fullName>
    </submittedName>
</protein>
<feature type="non-terminal residue" evidence="2">
    <location>
        <position position="1"/>
    </location>
</feature>
<dbReference type="Proteomes" id="UP000193560">
    <property type="component" value="Unassembled WGS sequence"/>
</dbReference>
<keyword evidence="3" id="KW-1185">Reference proteome</keyword>
<dbReference type="EMBL" id="MCGE01000004">
    <property type="protein sequence ID" value="ORZ21992.1"/>
    <property type="molecule type" value="Genomic_DNA"/>
</dbReference>
<dbReference type="PANTHER" id="PTHR22677">
    <property type="entry name" value="ANKYRIN REPEAT DOMAIN-CONTAINING PROTEIN 60"/>
    <property type="match status" value="1"/>
</dbReference>
<dbReference type="InterPro" id="IPR036770">
    <property type="entry name" value="Ankyrin_rpt-contain_sf"/>
</dbReference>
<name>A0A1X2ITB1_9FUNG</name>
<gene>
    <name evidence="2" type="ORF">BCR42DRAFT_285761</name>
</gene>
<proteinExistence type="predicted"/>
<dbReference type="Pfam" id="PF12796">
    <property type="entry name" value="Ank_2"/>
    <property type="match status" value="1"/>
</dbReference>
<accession>A0A1X2ITB1</accession>